<name>A0A2S0KDX1_9ACTN</name>
<reference evidence="1 2" key="1">
    <citation type="submission" date="2018-03" db="EMBL/GenBank/DDBJ databases">
        <title>Characteristics and genome of n-alkane degrading marine bacteria Gordonia iterans isolated from crude oil contaminated in Tae-an, South Korea.</title>
        <authorList>
            <person name="Lee S.-S."/>
            <person name="Kim H."/>
        </authorList>
    </citation>
    <scope>NUCLEOTIDE SEQUENCE [LARGE SCALE GENOMIC DNA]</scope>
    <source>
        <strain evidence="1 2">Co17</strain>
    </source>
</reference>
<dbReference type="Proteomes" id="UP000239814">
    <property type="component" value="Chromosome"/>
</dbReference>
<dbReference type="KEGG" id="git:C6V83_05750"/>
<dbReference type="EMBL" id="CP027433">
    <property type="protein sequence ID" value="AVL99855.1"/>
    <property type="molecule type" value="Genomic_DNA"/>
</dbReference>
<gene>
    <name evidence="1" type="ORF">C6V83_05750</name>
</gene>
<proteinExistence type="predicted"/>
<evidence type="ECO:0000313" key="1">
    <source>
        <dbReference type="EMBL" id="AVL99855.1"/>
    </source>
</evidence>
<sequence>MVVAPWIGSFVSVGSRLRRYLSKLEGRQLVLTVSVPRRDYVAALIGSGWMLSSPGPTLDDPLAVFEASDQSTYLRAVTDRLIVSGRFSKMEAHSSGPRVLTGGKLLPADRYRAVSVLDDDVESIVSEVPAGGYLAELTGAATSWLNRLAAPPMDLALVGTNKWLREDLQAVIGSGASGSDSWTTLGAYVLPYDEGAATWSTSVITAARLGEGEVLPESCVAVVLDRYSAIKYLNDITVPIVVCIVDRSVADESAAETIIEARHNNSRPVSVADELRWHPPTAVEALAFTVAI</sequence>
<dbReference type="AlphaFoldDB" id="A0A2S0KDX1"/>
<evidence type="ECO:0000313" key="2">
    <source>
        <dbReference type="Proteomes" id="UP000239814"/>
    </source>
</evidence>
<accession>A0A2S0KDX1</accession>
<keyword evidence="2" id="KW-1185">Reference proteome</keyword>
<protein>
    <submittedName>
        <fullName evidence="1">Uncharacterized protein</fullName>
    </submittedName>
</protein>
<dbReference type="OrthoDB" id="4578329at2"/>
<organism evidence="1 2">
    <name type="scientific">Gordonia iterans</name>
    <dbReference type="NCBI Taxonomy" id="1004901"/>
    <lineage>
        <taxon>Bacteria</taxon>
        <taxon>Bacillati</taxon>
        <taxon>Actinomycetota</taxon>
        <taxon>Actinomycetes</taxon>
        <taxon>Mycobacteriales</taxon>
        <taxon>Gordoniaceae</taxon>
        <taxon>Gordonia</taxon>
    </lineage>
</organism>